<dbReference type="Pfam" id="PF00005">
    <property type="entry name" value="ABC_tran"/>
    <property type="match status" value="1"/>
</dbReference>
<protein>
    <submittedName>
        <fullName evidence="5">Taurine transporter subunit ATP-binding component of ABC superfamily</fullName>
    </submittedName>
</protein>
<feature type="domain" description="ABC transporter" evidence="4">
    <location>
        <begin position="2"/>
        <end position="233"/>
    </location>
</feature>
<dbReference type="SMART" id="SM00382">
    <property type="entry name" value="AAA"/>
    <property type="match status" value="1"/>
</dbReference>
<dbReference type="InterPro" id="IPR003439">
    <property type="entry name" value="ABC_transporter-like_ATP-bd"/>
</dbReference>
<organism evidence="5">
    <name type="scientific">anaerobic digester metagenome</name>
    <dbReference type="NCBI Taxonomy" id="1263854"/>
    <lineage>
        <taxon>unclassified sequences</taxon>
        <taxon>metagenomes</taxon>
        <taxon>ecological metagenomes</taxon>
    </lineage>
</organism>
<dbReference type="CDD" id="cd03293">
    <property type="entry name" value="ABC_NrtD_SsuB_transporters"/>
    <property type="match status" value="1"/>
</dbReference>
<dbReference type="GO" id="GO:0005524">
    <property type="term" value="F:ATP binding"/>
    <property type="evidence" value="ECO:0007669"/>
    <property type="project" value="UniProtKB-KW"/>
</dbReference>
<dbReference type="InterPro" id="IPR027417">
    <property type="entry name" value="P-loop_NTPase"/>
</dbReference>
<dbReference type="SUPFAM" id="SSF52540">
    <property type="entry name" value="P-loop containing nucleoside triphosphate hydrolases"/>
    <property type="match status" value="1"/>
</dbReference>
<dbReference type="PROSITE" id="PS50893">
    <property type="entry name" value="ABC_TRANSPORTER_2"/>
    <property type="match status" value="1"/>
</dbReference>
<keyword evidence="1" id="KW-0813">Transport</keyword>
<keyword evidence="2" id="KW-0547">Nucleotide-binding</keyword>
<keyword evidence="3 5" id="KW-0067">ATP-binding</keyword>
<name>A0A485M1A6_9ZZZZ</name>
<evidence type="ECO:0000256" key="1">
    <source>
        <dbReference type="ARBA" id="ARBA00022448"/>
    </source>
</evidence>
<dbReference type="PANTHER" id="PTHR42788:SF13">
    <property type="entry name" value="ALIPHATIC SULFONATES IMPORT ATP-BINDING PROTEIN SSUB"/>
    <property type="match status" value="1"/>
</dbReference>
<evidence type="ECO:0000313" key="5">
    <source>
        <dbReference type="EMBL" id="VFU15757.1"/>
    </source>
</evidence>
<evidence type="ECO:0000256" key="3">
    <source>
        <dbReference type="ARBA" id="ARBA00022840"/>
    </source>
</evidence>
<evidence type="ECO:0000259" key="4">
    <source>
        <dbReference type="PROSITE" id="PS50893"/>
    </source>
</evidence>
<dbReference type="GO" id="GO:0016887">
    <property type="term" value="F:ATP hydrolysis activity"/>
    <property type="evidence" value="ECO:0007669"/>
    <property type="project" value="InterPro"/>
</dbReference>
<proteinExistence type="predicted"/>
<dbReference type="PANTHER" id="PTHR42788">
    <property type="entry name" value="TAURINE IMPORT ATP-BINDING PROTEIN-RELATED"/>
    <property type="match status" value="1"/>
</dbReference>
<dbReference type="InterPro" id="IPR050166">
    <property type="entry name" value="ABC_transporter_ATP-bind"/>
</dbReference>
<accession>A0A485M1A6</accession>
<dbReference type="InterPro" id="IPR017871">
    <property type="entry name" value="ABC_transporter-like_CS"/>
</dbReference>
<evidence type="ECO:0000256" key="2">
    <source>
        <dbReference type="ARBA" id="ARBA00022741"/>
    </source>
</evidence>
<dbReference type="EMBL" id="CAADRN010000239">
    <property type="protein sequence ID" value="VFU15757.1"/>
    <property type="molecule type" value="Genomic_DNA"/>
</dbReference>
<reference evidence="5" key="1">
    <citation type="submission" date="2019-03" db="EMBL/GenBank/DDBJ databases">
        <authorList>
            <person name="Hao L."/>
        </authorList>
    </citation>
    <scope>NUCLEOTIDE SEQUENCE</scope>
</reference>
<dbReference type="PROSITE" id="PS00211">
    <property type="entry name" value="ABC_TRANSPORTER_1"/>
    <property type="match status" value="1"/>
</dbReference>
<dbReference type="Gene3D" id="3.40.50.300">
    <property type="entry name" value="P-loop containing nucleotide triphosphate hydrolases"/>
    <property type="match status" value="1"/>
</dbReference>
<dbReference type="InterPro" id="IPR003593">
    <property type="entry name" value="AAA+_ATPase"/>
</dbReference>
<gene>
    <name evidence="5" type="primary">tauB</name>
    <name evidence="5" type="ORF">SCFA_3130006</name>
</gene>
<sequence>MVEVKGLEAAYMHKNVRIPALREVDFTLESGKTCAIIGPSGSGKSTLLYILAGLLKQTRGEVRLNGELLQPKRRETALILQDYGLLPWKTAMQNTSLGLEIRGVPREECFQAVKEAMTELGIWEFRNHYPAQLSGGQRQRVAIARSLTLKPDLLLMDEPFSSLDALTREGLQNTLLDFWKKKRATMILVTHSIEEAVFLGQRILIFSAGPGRILHIIANEEMGNSSYRTKPLFYERCSHVRKILGGGG</sequence>
<dbReference type="AlphaFoldDB" id="A0A485M1A6"/>